<sequence length="418" mass="44925">MLTAHVRRMFMIGMTLTIGLILVLSSYRAFASAAQIAVFTPQGSAFCARTGGSAPAVFQGQTFLTRFDYFRVLAPPFGPEPVTVDITFPDGRVFTIPASQQLDGVIDLPNNFPPASRFVSNGAGQFSLTIPVPGTWPYGCYTVSGRGLSSGGINNATAFFVVAPGGQPGPAGNATLRVTRNGQDVAAAFQGEIVEVDGRGFLGGELVSLWITAPDGTVINFPPGQQVVQATPAGALSTSFQFEGKNPTGRYTFTALGQQSQFRVFASFELRAPPVVQRGPAQLYVVVPADMSAPQRSVFYANGDLFFPGERVDLWLTFPDGAVRGFPSTFADPIAGQFLVELALDERLPVGFYQLTAQGAESRQLVIAGFNLEQNFGTVFNPYVSPEIGLDNDPRTRVDLDFIDPNPYDWNEYGNPDE</sequence>
<evidence type="ECO:0000313" key="1">
    <source>
        <dbReference type="EMBL" id="PDV97535.1"/>
    </source>
</evidence>
<dbReference type="AlphaFoldDB" id="A0A2H3KI68"/>
<dbReference type="EMBL" id="LYXE01000129">
    <property type="protein sequence ID" value="PDV97535.1"/>
    <property type="molecule type" value="Genomic_DNA"/>
</dbReference>
<dbReference type="OrthoDB" id="141198at2"/>
<organism evidence="1 2">
    <name type="scientific">Candidatus Chloroploca asiatica</name>
    <dbReference type="NCBI Taxonomy" id="1506545"/>
    <lineage>
        <taxon>Bacteria</taxon>
        <taxon>Bacillati</taxon>
        <taxon>Chloroflexota</taxon>
        <taxon>Chloroflexia</taxon>
        <taxon>Chloroflexales</taxon>
        <taxon>Chloroflexineae</taxon>
        <taxon>Oscillochloridaceae</taxon>
        <taxon>Candidatus Chloroploca</taxon>
    </lineage>
</organism>
<comment type="caution">
    <text evidence="1">The sequence shown here is derived from an EMBL/GenBank/DDBJ whole genome shotgun (WGS) entry which is preliminary data.</text>
</comment>
<dbReference type="RefSeq" id="WP_097654361.1">
    <property type="nucleotide sequence ID" value="NZ_LYXE01000129.1"/>
</dbReference>
<keyword evidence="2" id="KW-1185">Reference proteome</keyword>
<accession>A0A2H3KI68</accession>
<evidence type="ECO:0000313" key="2">
    <source>
        <dbReference type="Proteomes" id="UP000220922"/>
    </source>
</evidence>
<dbReference type="Proteomes" id="UP000220922">
    <property type="component" value="Unassembled WGS sequence"/>
</dbReference>
<gene>
    <name evidence="1" type="ORF">A9Q02_17930</name>
</gene>
<protein>
    <submittedName>
        <fullName evidence="1">Uncharacterized protein</fullName>
    </submittedName>
</protein>
<proteinExistence type="predicted"/>
<reference evidence="1 2" key="1">
    <citation type="submission" date="2016-05" db="EMBL/GenBank/DDBJ databases">
        <authorList>
            <person name="Lavstsen T."/>
            <person name="Jespersen J.S."/>
        </authorList>
    </citation>
    <scope>NUCLEOTIDE SEQUENCE [LARGE SCALE GENOMIC DNA]</scope>
    <source>
        <strain evidence="1 2">B7-9</strain>
    </source>
</reference>
<name>A0A2H3KI68_9CHLR</name>